<evidence type="ECO:0008006" key="3">
    <source>
        <dbReference type="Google" id="ProtNLM"/>
    </source>
</evidence>
<dbReference type="InterPro" id="IPR046848">
    <property type="entry name" value="E_motif"/>
</dbReference>
<comment type="caution">
    <text evidence="1">The sequence shown here is derived from an EMBL/GenBank/DDBJ whole genome shotgun (WGS) entry which is preliminary data.</text>
</comment>
<dbReference type="AlphaFoldDB" id="A0AAP0X5F3"/>
<evidence type="ECO:0000313" key="1">
    <source>
        <dbReference type="EMBL" id="KAK9285655.1"/>
    </source>
</evidence>
<dbReference type="PANTHER" id="PTHR47926">
    <property type="entry name" value="PENTATRICOPEPTIDE REPEAT-CONTAINING PROTEIN"/>
    <property type="match status" value="1"/>
</dbReference>
<sequence length="232" mass="26240">MKRAYRIEPKPEHYGCLVDLLGRAGQLEEAQNVIETMPMKPNPALWGSLLLACRTHQHVALAEVVVARLVELKADDCGVYALISNIYADAGMWEGMQRIRELMKVKKIKKETGKSVIEVEGRTKEFVSGEKSHIRSVEIENLIWGFIADGNVRRLGLGIVCLHSQSAYDHSKWNGFEMQIYPWDDALSDLCLPIFVLCSHKNAGDPKSHQLVVHGYVLERLHANFFFLTTKP</sequence>
<protein>
    <recommendedName>
        <fullName evidence="3">Pentatricopeptide repeat-containing protein</fullName>
    </recommendedName>
</protein>
<name>A0AAP0X5F3_LIQFO</name>
<dbReference type="Proteomes" id="UP001415857">
    <property type="component" value="Unassembled WGS sequence"/>
</dbReference>
<dbReference type="InterPro" id="IPR011990">
    <property type="entry name" value="TPR-like_helical_dom_sf"/>
</dbReference>
<evidence type="ECO:0000313" key="2">
    <source>
        <dbReference type="Proteomes" id="UP001415857"/>
    </source>
</evidence>
<organism evidence="1 2">
    <name type="scientific">Liquidambar formosana</name>
    <name type="common">Formosan gum</name>
    <dbReference type="NCBI Taxonomy" id="63359"/>
    <lineage>
        <taxon>Eukaryota</taxon>
        <taxon>Viridiplantae</taxon>
        <taxon>Streptophyta</taxon>
        <taxon>Embryophyta</taxon>
        <taxon>Tracheophyta</taxon>
        <taxon>Spermatophyta</taxon>
        <taxon>Magnoliopsida</taxon>
        <taxon>eudicotyledons</taxon>
        <taxon>Gunneridae</taxon>
        <taxon>Pentapetalae</taxon>
        <taxon>Saxifragales</taxon>
        <taxon>Altingiaceae</taxon>
        <taxon>Liquidambar</taxon>
    </lineage>
</organism>
<accession>A0AAP0X5F3</accession>
<dbReference type="EMBL" id="JBBPBK010000005">
    <property type="protein sequence ID" value="KAK9285655.1"/>
    <property type="molecule type" value="Genomic_DNA"/>
</dbReference>
<proteinExistence type="predicted"/>
<dbReference type="GO" id="GO:0009451">
    <property type="term" value="P:RNA modification"/>
    <property type="evidence" value="ECO:0007669"/>
    <property type="project" value="InterPro"/>
</dbReference>
<reference evidence="1 2" key="1">
    <citation type="journal article" date="2024" name="Plant J.">
        <title>Genome sequences and population genomics reveal climatic adaptation and genomic divergence between two closely related sweetgum species.</title>
        <authorList>
            <person name="Xu W.Q."/>
            <person name="Ren C.Q."/>
            <person name="Zhang X.Y."/>
            <person name="Comes H.P."/>
            <person name="Liu X.H."/>
            <person name="Li Y.G."/>
            <person name="Kettle C.J."/>
            <person name="Jalonen R."/>
            <person name="Gaisberger H."/>
            <person name="Ma Y.Z."/>
            <person name="Qiu Y.X."/>
        </authorList>
    </citation>
    <scope>NUCLEOTIDE SEQUENCE [LARGE SCALE GENOMIC DNA]</scope>
    <source>
        <strain evidence="1">Hangzhou</strain>
    </source>
</reference>
<dbReference type="GO" id="GO:0003723">
    <property type="term" value="F:RNA binding"/>
    <property type="evidence" value="ECO:0007669"/>
    <property type="project" value="InterPro"/>
</dbReference>
<gene>
    <name evidence="1" type="ORF">L1049_024854</name>
</gene>
<dbReference type="Pfam" id="PF20431">
    <property type="entry name" value="E_motif"/>
    <property type="match status" value="1"/>
</dbReference>
<dbReference type="PANTHER" id="PTHR47926:SF499">
    <property type="entry name" value="PENTATRICOPEPTIDE REPEAT-CONTAINING PROTEIN"/>
    <property type="match status" value="1"/>
</dbReference>
<dbReference type="Gene3D" id="1.25.40.10">
    <property type="entry name" value="Tetratricopeptide repeat domain"/>
    <property type="match status" value="1"/>
</dbReference>
<dbReference type="InterPro" id="IPR046960">
    <property type="entry name" value="PPR_At4g14850-like_plant"/>
</dbReference>
<keyword evidence="2" id="KW-1185">Reference proteome</keyword>